<proteinExistence type="predicted"/>
<gene>
    <name evidence="2" type="ORF">ACFFTU_18320</name>
</gene>
<reference evidence="2 3" key="1">
    <citation type="submission" date="2024-09" db="EMBL/GenBank/DDBJ databases">
        <authorList>
            <person name="Sun Q."/>
            <person name="Mori K."/>
        </authorList>
    </citation>
    <scope>NUCLEOTIDE SEQUENCE [LARGE SCALE GENOMIC DNA]</scope>
    <source>
        <strain evidence="2 3">JCM 4362</strain>
    </source>
</reference>
<feature type="transmembrane region" description="Helical" evidence="1">
    <location>
        <begin position="12"/>
        <end position="35"/>
    </location>
</feature>
<dbReference type="EMBL" id="JBHMCR010000009">
    <property type="protein sequence ID" value="MFB9521904.1"/>
    <property type="molecule type" value="Genomic_DNA"/>
</dbReference>
<dbReference type="Proteomes" id="UP001589718">
    <property type="component" value="Unassembled WGS sequence"/>
</dbReference>
<keyword evidence="1" id="KW-0472">Membrane</keyword>
<feature type="transmembrane region" description="Helical" evidence="1">
    <location>
        <begin position="384"/>
        <end position="402"/>
    </location>
</feature>
<keyword evidence="1" id="KW-0812">Transmembrane</keyword>
<sequence length="442" mass="49688">MAQPAPRCARAAARATYALLALSLLVAGLFAYLYLRREQPDPGHTVRSGWAPLLLACCAVALCMAAAVFKPYLLSVHRCALMATAATLVFATGIGVTWHVVSHDRTTDTIVGTPLLTQRDANAFLQSTLPGVPLRRIPTGVFIQSSKFTSPEEVEVSGYVWQRYGKDVPESSMGVVFPEATDGHDDLKEAYDTRSTDGRRLKGWHFQVTLRQDFDYKHYPLDKQNVWLRMWSTATFTNDVLVPDFAAYPPWEYGRIGLDQDTVTSGWNPYYTGWSFGLHQYTMTQGLTDWDKPFKSAPELYFNVGMERQWSGPMVGRLIQSFFISAVMFLALFVYTRDDSKNPRFGFSTWTAISFAVTLLLVVVVDQQQIREIAGDTSLTYLEYLAISQYIVIMGIFANAILIGTDTNRRLLEWRDNMLATLLYWPVLVGLFFAFTVAVFAG</sequence>
<keyword evidence="3" id="KW-1185">Reference proteome</keyword>
<feature type="transmembrane region" description="Helical" evidence="1">
    <location>
        <begin position="422"/>
        <end position="441"/>
    </location>
</feature>
<comment type="caution">
    <text evidence="2">The sequence shown here is derived from an EMBL/GenBank/DDBJ whole genome shotgun (WGS) entry which is preliminary data.</text>
</comment>
<protein>
    <submittedName>
        <fullName evidence="2">Uncharacterized protein</fullName>
    </submittedName>
</protein>
<organism evidence="2 3">
    <name type="scientific">Streptomyces cremeus</name>
    <dbReference type="NCBI Taxonomy" id="66881"/>
    <lineage>
        <taxon>Bacteria</taxon>
        <taxon>Bacillati</taxon>
        <taxon>Actinomycetota</taxon>
        <taxon>Actinomycetes</taxon>
        <taxon>Kitasatosporales</taxon>
        <taxon>Streptomycetaceae</taxon>
        <taxon>Streptomyces</taxon>
    </lineage>
</organism>
<dbReference type="RefSeq" id="WP_345228657.1">
    <property type="nucleotide sequence ID" value="NZ_BAAAXE010000015.1"/>
</dbReference>
<evidence type="ECO:0000313" key="2">
    <source>
        <dbReference type="EMBL" id="MFB9521904.1"/>
    </source>
</evidence>
<feature type="transmembrane region" description="Helical" evidence="1">
    <location>
        <begin position="318"/>
        <end position="335"/>
    </location>
</feature>
<feature type="transmembrane region" description="Helical" evidence="1">
    <location>
        <begin position="347"/>
        <end position="364"/>
    </location>
</feature>
<feature type="transmembrane region" description="Helical" evidence="1">
    <location>
        <begin position="81"/>
        <end position="101"/>
    </location>
</feature>
<feature type="transmembrane region" description="Helical" evidence="1">
    <location>
        <begin position="50"/>
        <end position="69"/>
    </location>
</feature>
<accession>A0ABV5PFM4</accession>
<keyword evidence="1" id="KW-1133">Transmembrane helix</keyword>
<evidence type="ECO:0000313" key="3">
    <source>
        <dbReference type="Proteomes" id="UP001589718"/>
    </source>
</evidence>
<name>A0ABV5PFM4_STRCM</name>
<evidence type="ECO:0000256" key="1">
    <source>
        <dbReference type="SAM" id="Phobius"/>
    </source>
</evidence>